<dbReference type="InterPro" id="IPR036397">
    <property type="entry name" value="RNaseH_sf"/>
</dbReference>
<accession>A0AAV9LYM6</accession>
<dbReference type="CDD" id="cd06222">
    <property type="entry name" value="RNase_H_like"/>
    <property type="match status" value="1"/>
</dbReference>
<sequence length="205" mass="23455">MWERRSRCSSKYKHEKPSIFRSTSMISFNICHLTKSTFTNLFIPDNWRSLLTILDTNLQYFINFTTCPHSCLSKSSCVGNSCGGGGVIRDSLGRFIMSFILPLGQGTSNLVEASSFLFGFKWCVDNGHTFILGETNSLLLQNCINDSWKVPMRIHEEVQEIKKLVIDHGVITRHCFREANKVPYTELIKVYIHSIETYQQPSEVC</sequence>
<evidence type="ECO:0000313" key="3">
    <source>
        <dbReference type="Proteomes" id="UP001311915"/>
    </source>
</evidence>
<evidence type="ECO:0000313" key="2">
    <source>
        <dbReference type="EMBL" id="KAK4729795.1"/>
    </source>
</evidence>
<dbReference type="Pfam" id="PF13456">
    <property type="entry name" value="RVT_3"/>
    <property type="match status" value="1"/>
</dbReference>
<dbReference type="Proteomes" id="UP001311915">
    <property type="component" value="Unassembled WGS sequence"/>
</dbReference>
<dbReference type="InterPro" id="IPR012337">
    <property type="entry name" value="RNaseH-like_sf"/>
</dbReference>
<dbReference type="InterPro" id="IPR044730">
    <property type="entry name" value="RNase_H-like_dom_plant"/>
</dbReference>
<dbReference type="EMBL" id="JAWPEI010000004">
    <property type="protein sequence ID" value="KAK4729795.1"/>
    <property type="molecule type" value="Genomic_DNA"/>
</dbReference>
<evidence type="ECO:0000259" key="1">
    <source>
        <dbReference type="Pfam" id="PF13456"/>
    </source>
</evidence>
<dbReference type="InterPro" id="IPR053151">
    <property type="entry name" value="RNase_H-like"/>
</dbReference>
<gene>
    <name evidence="2" type="ORF">R3W88_022783</name>
</gene>
<dbReference type="PANTHER" id="PTHR47723">
    <property type="entry name" value="OS05G0353850 PROTEIN"/>
    <property type="match status" value="1"/>
</dbReference>
<protein>
    <recommendedName>
        <fullName evidence="1">RNase H type-1 domain-containing protein</fullName>
    </recommendedName>
</protein>
<dbReference type="GO" id="GO:0003676">
    <property type="term" value="F:nucleic acid binding"/>
    <property type="evidence" value="ECO:0007669"/>
    <property type="project" value="InterPro"/>
</dbReference>
<dbReference type="AlphaFoldDB" id="A0AAV9LYM6"/>
<comment type="caution">
    <text evidence="2">The sequence shown here is derived from an EMBL/GenBank/DDBJ whole genome shotgun (WGS) entry which is preliminary data.</text>
</comment>
<proteinExistence type="predicted"/>
<keyword evidence="3" id="KW-1185">Reference proteome</keyword>
<dbReference type="GO" id="GO:0004523">
    <property type="term" value="F:RNA-DNA hybrid ribonuclease activity"/>
    <property type="evidence" value="ECO:0007669"/>
    <property type="project" value="InterPro"/>
</dbReference>
<reference evidence="2 3" key="1">
    <citation type="submission" date="2023-10" db="EMBL/GenBank/DDBJ databases">
        <title>Genome-Wide Identification Analysis in wild type Solanum Pinnatisectum Reveals Some Genes Defensing Phytophthora Infestans.</title>
        <authorList>
            <person name="Sun C."/>
        </authorList>
    </citation>
    <scope>NUCLEOTIDE SEQUENCE [LARGE SCALE GENOMIC DNA]</scope>
    <source>
        <strain evidence="2">LQN</strain>
        <tissue evidence="2">Leaf</tissue>
    </source>
</reference>
<dbReference type="PANTHER" id="PTHR47723:SF14">
    <property type="entry name" value="RNASE H TYPE-1 DOMAIN-CONTAINING PROTEIN"/>
    <property type="match status" value="1"/>
</dbReference>
<dbReference type="SUPFAM" id="SSF53098">
    <property type="entry name" value="Ribonuclease H-like"/>
    <property type="match status" value="1"/>
</dbReference>
<name>A0AAV9LYM6_9SOLN</name>
<dbReference type="InterPro" id="IPR002156">
    <property type="entry name" value="RNaseH_domain"/>
</dbReference>
<organism evidence="2 3">
    <name type="scientific">Solanum pinnatisectum</name>
    <name type="common">tansyleaf nightshade</name>
    <dbReference type="NCBI Taxonomy" id="50273"/>
    <lineage>
        <taxon>Eukaryota</taxon>
        <taxon>Viridiplantae</taxon>
        <taxon>Streptophyta</taxon>
        <taxon>Embryophyta</taxon>
        <taxon>Tracheophyta</taxon>
        <taxon>Spermatophyta</taxon>
        <taxon>Magnoliopsida</taxon>
        <taxon>eudicotyledons</taxon>
        <taxon>Gunneridae</taxon>
        <taxon>Pentapetalae</taxon>
        <taxon>asterids</taxon>
        <taxon>lamiids</taxon>
        <taxon>Solanales</taxon>
        <taxon>Solanaceae</taxon>
        <taxon>Solanoideae</taxon>
        <taxon>Solaneae</taxon>
        <taxon>Solanum</taxon>
    </lineage>
</organism>
<feature type="domain" description="RNase H type-1" evidence="1">
    <location>
        <begin position="81"/>
        <end position="182"/>
    </location>
</feature>
<dbReference type="Gene3D" id="3.30.420.10">
    <property type="entry name" value="Ribonuclease H-like superfamily/Ribonuclease H"/>
    <property type="match status" value="1"/>
</dbReference>